<reference evidence="11" key="1">
    <citation type="journal article" date="2014" name="Genome Biol. Evol.">
        <title>Gene Loss Rather Than Gene Gain Is Associated with a Host Jump from Monocots to Dicots in the Smut Fungus Melanopsichium pennsylvanicum.</title>
        <authorList>
            <person name="Sharma R."/>
            <person name="Mishra B."/>
            <person name="Runge F."/>
            <person name="Thines M."/>
        </authorList>
    </citation>
    <scope>NUCLEOTIDE SEQUENCE</scope>
    <source>
        <strain evidence="11">4</strain>
    </source>
</reference>
<comment type="subcellular location">
    <subcellularLocation>
        <location evidence="1 9">Nucleus</location>
        <location evidence="1 9">Nucleolus</location>
    </subcellularLocation>
</comment>
<evidence type="ECO:0000256" key="8">
    <source>
        <dbReference type="ARBA" id="ARBA00076672"/>
    </source>
</evidence>
<dbReference type="InterPro" id="IPR029063">
    <property type="entry name" value="SAM-dependent_MTases_sf"/>
</dbReference>
<dbReference type="GO" id="GO:0016433">
    <property type="term" value="F:rRNA (adenine) methyltransferase activity"/>
    <property type="evidence" value="ECO:0007669"/>
    <property type="project" value="TreeGrafter"/>
</dbReference>
<organism evidence="11">
    <name type="scientific">Melanopsichium pennsylvanicum 4</name>
    <dbReference type="NCBI Taxonomy" id="1398559"/>
    <lineage>
        <taxon>Eukaryota</taxon>
        <taxon>Fungi</taxon>
        <taxon>Dikarya</taxon>
        <taxon>Basidiomycota</taxon>
        <taxon>Ustilaginomycotina</taxon>
        <taxon>Ustilaginomycetes</taxon>
        <taxon>Ustilaginales</taxon>
        <taxon>Ustilaginaceae</taxon>
        <taxon>Melanopsichium</taxon>
    </lineage>
</organism>
<dbReference type="Pfam" id="PF05148">
    <property type="entry name" value="Methyltransf_8"/>
    <property type="match status" value="2"/>
</dbReference>
<dbReference type="AlphaFoldDB" id="A0A077R8F0"/>
<comment type="function">
    <text evidence="9">S-adenosyl-L-methionine-dependent methyltransferase that specifically methylates the N(1) position of adenine in helix 25.1 in 25S rRNA. Required both for ribosomal 40S and 60S subunits biogenesis. Required for efficient pre-rRNA cleavage at site A2.</text>
</comment>
<keyword evidence="3 9" id="KW-0698">rRNA processing</keyword>
<feature type="region of interest" description="Disordered" evidence="10">
    <location>
        <begin position="195"/>
        <end position="242"/>
    </location>
</feature>
<dbReference type="GO" id="GO:0042273">
    <property type="term" value="P:ribosomal large subunit biogenesis"/>
    <property type="evidence" value="ECO:0007669"/>
    <property type="project" value="TreeGrafter"/>
</dbReference>
<keyword evidence="5 9" id="KW-0808">Transferase</keyword>
<protein>
    <recommendedName>
        <fullName evidence="8 9">Ribosomal RNA-processing protein 8</fullName>
        <ecNumber evidence="9">2.1.1.-</ecNumber>
    </recommendedName>
</protein>
<dbReference type="FunFam" id="1.10.10.2150:FF:000001">
    <property type="entry name" value="Ribosomal RNA-processing protein 8"/>
    <property type="match status" value="1"/>
</dbReference>
<evidence type="ECO:0000256" key="6">
    <source>
        <dbReference type="ARBA" id="ARBA00022691"/>
    </source>
</evidence>
<evidence type="ECO:0000256" key="1">
    <source>
        <dbReference type="ARBA" id="ARBA00004604"/>
    </source>
</evidence>
<evidence type="ECO:0000256" key="4">
    <source>
        <dbReference type="ARBA" id="ARBA00022603"/>
    </source>
</evidence>
<dbReference type="Gene3D" id="1.10.10.2150">
    <property type="entry name" value="Ribosomal RNA-processing protein 8, N-terminal domain"/>
    <property type="match status" value="1"/>
</dbReference>
<evidence type="ECO:0000256" key="10">
    <source>
        <dbReference type="SAM" id="MobiDB-lite"/>
    </source>
</evidence>
<evidence type="ECO:0000313" key="11">
    <source>
        <dbReference type="EMBL" id="CDI55548.1"/>
    </source>
</evidence>
<evidence type="ECO:0000256" key="2">
    <source>
        <dbReference type="ARBA" id="ARBA00006301"/>
    </source>
</evidence>
<keyword evidence="7 9" id="KW-0539">Nucleus</keyword>
<dbReference type="Gene3D" id="3.40.50.150">
    <property type="entry name" value="Vaccinia Virus protein VP39"/>
    <property type="match status" value="1"/>
</dbReference>
<keyword evidence="4 9" id="KW-0489">Methyltransferase</keyword>
<dbReference type="SUPFAM" id="SSF53335">
    <property type="entry name" value="S-adenosyl-L-methionine-dependent methyltransferases"/>
    <property type="match status" value="1"/>
</dbReference>
<dbReference type="InterPro" id="IPR042036">
    <property type="entry name" value="RRP8_N"/>
</dbReference>
<feature type="region of interest" description="Disordered" evidence="10">
    <location>
        <begin position="37"/>
        <end position="153"/>
    </location>
</feature>
<feature type="compositionally biased region" description="Polar residues" evidence="10">
    <location>
        <begin position="197"/>
        <end position="242"/>
    </location>
</feature>
<dbReference type="EMBL" id="HG529653">
    <property type="protein sequence ID" value="CDI55548.1"/>
    <property type="molecule type" value="Genomic_DNA"/>
</dbReference>
<proteinExistence type="inferred from homology"/>
<dbReference type="EC" id="2.1.1.-" evidence="9"/>
<accession>A0A077R8F0</accession>
<evidence type="ECO:0000256" key="7">
    <source>
        <dbReference type="ARBA" id="ARBA00023242"/>
    </source>
</evidence>
<evidence type="ECO:0000256" key="9">
    <source>
        <dbReference type="RuleBase" id="RU365074"/>
    </source>
</evidence>
<comment type="similarity">
    <text evidence="2 9">Belongs to the methyltransferase superfamily. RRP8 family.</text>
</comment>
<evidence type="ECO:0000256" key="5">
    <source>
        <dbReference type="ARBA" id="ARBA00022679"/>
    </source>
</evidence>
<dbReference type="PANTHER" id="PTHR12787">
    <property type="entry name" value="RIBOSOMAL RNA-PROCESSING PROTEIN 8"/>
    <property type="match status" value="1"/>
</dbReference>
<dbReference type="InterPro" id="IPR007823">
    <property type="entry name" value="RRP8"/>
</dbReference>
<sequence length="576" mass="62595">MSGLDLSQLQAEFELKRSALADSILSKLPGLSCPSTFTSSALSQSSNTITTNNRPRQANLGLGATPKNSTLDDHTSANGNTRTAADLRLKGALTSKRKRWQNDEPNLSQASDEQDDEVGRADAIISNKKKPKQVNGIGCGKNHKVDKEGANKDPFATRGIEKQKAAQNQPRIVVVDGQEVDLSKLSKTQRKKINKQLKVQHQQTPTAVDTNPSNSETVAKTTASDTPVPISRSNSTATQQAITPTSNLTPIKVTAFTPLQAQMLSKLSGSRFRTINEKLYTTASTEAVCMMDASPSMFDEYHAGFREQVKSWPKNPLDRIAEMLLVSSWCIHTASNNNNNSKAGGEGGKNKAKSQIGGGGGIGADVVSRFTKQKKARFTCGALVVDLGAGQGGLAKNLNPKGFKVLCYDLVTTQDGWVRKQDSAAINGLPLPGYFDHDDPLGLEHHLEQNKAEGVVDVAVFCLSLMGTNWVHMLLEAKRVLRIGGEMIIAEVSSRFERGFDDFVNLVKLIGFGLENKDMQNTHFVLFEFTKLDTNAHVASLQGLEKQLDLNAYNATLDGLAEKGKSLLKPCIYKRR</sequence>
<dbReference type="GO" id="GO:0005730">
    <property type="term" value="C:nucleolus"/>
    <property type="evidence" value="ECO:0007669"/>
    <property type="project" value="UniProtKB-SubCell"/>
</dbReference>
<dbReference type="PANTHER" id="PTHR12787:SF0">
    <property type="entry name" value="RIBOSOMAL RNA-PROCESSING PROTEIN 8"/>
    <property type="match status" value="1"/>
</dbReference>
<feature type="compositionally biased region" description="Low complexity" evidence="10">
    <location>
        <begin position="37"/>
        <end position="50"/>
    </location>
</feature>
<feature type="region of interest" description="Disordered" evidence="10">
    <location>
        <begin position="337"/>
        <end position="356"/>
    </location>
</feature>
<name>A0A077R8F0_9BASI</name>
<keyword evidence="6 9" id="KW-0949">S-adenosyl-L-methionine</keyword>
<evidence type="ECO:0000256" key="3">
    <source>
        <dbReference type="ARBA" id="ARBA00022552"/>
    </source>
</evidence>